<evidence type="ECO:0000313" key="2">
    <source>
        <dbReference type="EMBL" id="PRP80302.1"/>
    </source>
</evidence>
<reference evidence="2 3" key="1">
    <citation type="journal article" date="2018" name="Genome Biol. Evol.">
        <title>Multiple Roots of Fruiting Body Formation in Amoebozoa.</title>
        <authorList>
            <person name="Hillmann F."/>
            <person name="Forbes G."/>
            <person name="Novohradska S."/>
            <person name="Ferling I."/>
            <person name="Riege K."/>
            <person name="Groth M."/>
            <person name="Westermann M."/>
            <person name="Marz M."/>
            <person name="Spaller T."/>
            <person name="Winckler T."/>
            <person name="Schaap P."/>
            <person name="Glockner G."/>
        </authorList>
    </citation>
    <scope>NUCLEOTIDE SEQUENCE [LARGE SCALE GENOMIC DNA]</scope>
    <source>
        <strain evidence="2 3">Jena</strain>
    </source>
</reference>
<proteinExistence type="predicted"/>
<keyword evidence="3" id="KW-1185">Reference proteome</keyword>
<dbReference type="AlphaFoldDB" id="A0A2P6N8N4"/>
<dbReference type="EMBL" id="MDYQ01000154">
    <property type="protein sequence ID" value="PRP80302.1"/>
    <property type="molecule type" value="Genomic_DNA"/>
</dbReference>
<accession>A0A2P6N8N4</accession>
<feature type="region of interest" description="Disordered" evidence="1">
    <location>
        <begin position="43"/>
        <end position="97"/>
    </location>
</feature>
<dbReference type="Proteomes" id="UP000241769">
    <property type="component" value="Unassembled WGS sequence"/>
</dbReference>
<feature type="region of interest" description="Disordered" evidence="1">
    <location>
        <begin position="1"/>
        <end position="26"/>
    </location>
</feature>
<name>A0A2P6N8N4_9EUKA</name>
<organism evidence="2 3">
    <name type="scientific">Planoprotostelium fungivorum</name>
    <dbReference type="NCBI Taxonomy" id="1890364"/>
    <lineage>
        <taxon>Eukaryota</taxon>
        <taxon>Amoebozoa</taxon>
        <taxon>Evosea</taxon>
        <taxon>Variosea</taxon>
        <taxon>Cavosteliida</taxon>
        <taxon>Cavosteliaceae</taxon>
        <taxon>Planoprotostelium</taxon>
    </lineage>
</organism>
<comment type="caution">
    <text evidence="2">The sequence shown here is derived from an EMBL/GenBank/DDBJ whole genome shotgun (WGS) entry which is preliminary data.</text>
</comment>
<gene>
    <name evidence="2" type="ORF">PROFUN_11780</name>
</gene>
<evidence type="ECO:0000313" key="3">
    <source>
        <dbReference type="Proteomes" id="UP000241769"/>
    </source>
</evidence>
<evidence type="ECO:0000256" key="1">
    <source>
        <dbReference type="SAM" id="MobiDB-lite"/>
    </source>
</evidence>
<protein>
    <submittedName>
        <fullName evidence="2">Uncharacterized protein</fullName>
    </submittedName>
</protein>
<dbReference type="InParanoid" id="A0A2P6N8N4"/>
<feature type="compositionally biased region" description="Polar residues" evidence="1">
    <location>
        <begin position="62"/>
        <end position="89"/>
    </location>
</feature>
<sequence length="97" mass="10849">MVLNDDILFGSGHARPDQSPATTQAREWENYCPETGRYLPHVRKNISRSSPRSPLAVLYSASEDQSPYRSPSSDTQLMSPLTPIHSSARPSPLRNLR</sequence>